<feature type="domain" description="MPN" evidence="9">
    <location>
        <begin position="52"/>
        <end position="189"/>
    </location>
</feature>
<protein>
    <recommendedName>
        <fullName evidence="9">MPN domain-containing protein</fullName>
    </recommendedName>
</protein>
<dbReference type="PANTHER" id="PTHR10410">
    <property type="entry name" value="EUKARYOTIC TRANSLATION INITIATION FACTOR 3 -RELATED"/>
    <property type="match status" value="1"/>
</dbReference>
<keyword evidence="3" id="KW-0479">Metal-binding</keyword>
<dbReference type="InterPro" id="IPR040961">
    <property type="entry name" value="CSN5_C"/>
</dbReference>
<evidence type="ECO:0000256" key="2">
    <source>
        <dbReference type="ARBA" id="ARBA00022670"/>
    </source>
</evidence>
<dbReference type="PROSITE" id="PS50249">
    <property type="entry name" value="MPN"/>
    <property type="match status" value="1"/>
</dbReference>
<dbReference type="RefSeq" id="XP_044569917.1">
    <property type="nucleotide sequence ID" value="XM_044705623.1"/>
</dbReference>
<reference evidence="10 11" key="1">
    <citation type="journal article" date="2019" name="Sci. Rep.">
        <title>Nanopore sequencing improves the draft genome of the human pathogenic amoeba Naegleria fowleri.</title>
        <authorList>
            <person name="Liechti N."/>
            <person name="Schurch N."/>
            <person name="Bruggmann R."/>
            <person name="Wittwer M."/>
        </authorList>
    </citation>
    <scope>NUCLEOTIDE SEQUENCE [LARGE SCALE GENOMIC DNA]</scope>
    <source>
        <strain evidence="10 11">ATCC 30894</strain>
    </source>
</reference>
<dbReference type="InterPro" id="IPR000555">
    <property type="entry name" value="JAMM/MPN+_dom"/>
</dbReference>
<dbReference type="Pfam" id="PF01398">
    <property type="entry name" value="JAB"/>
    <property type="match status" value="1"/>
</dbReference>
<accession>A0A6A5CF34</accession>
<evidence type="ECO:0000313" key="11">
    <source>
        <dbReference type="Proteomes" id="UP000444721"/>
    </source>
</evidence>
<evidence type="ECO:0000259" key="9">
    <source>
        <dbReference type="PROSITE" id="PS50249"/>
    </source>
</evidence>
<keyword evidence="7" id="KW-0482">Metalloprotease</keyword>
<evidence type="ECO:0000256" key="1">
    <source>
        <dbReference type="ARBA" id="ARBA00006008"/>
    </source>
</evidence>
<dbReference type="GeneID" id="68107461"/>
<keyword evidence="11" id="KW-1185">Reference proteome</keyword>
<dbReference type="SUPFAM" id="SSF102712">
    <property type="entry name" value="JAB1/MPN domain"/>
    <property type="match status" value="1"/>
</dbReference>
<dbReference type="OrthoDB" id="605656at2759"/>
<dbReference type="FunFam" id="3.40.140.10:FF:000003">
    <property type="entry name" value="COP9 signalosome complex subunit 5"/>
    <property type="match status" value="1"/>
</dbReference>
<comment type="similarity">
    <text evidence="1">Belongs to the peptidase M67A family. CSN5 subfamily.</text>
</comment>
<feature type="compositionally biased region" description="Basic and acidic residues" evidence="8">
    <location>
        <begin position="289"/>
        <end position="300"/>
    </location>
</feature>
<dbReference type="VEuPathDB" id="AmoebaDB:NfTy_024670"/>
<dbReference type="EMBL" id="VFQX01000001">
    <property type="protein sequence ID" value="KAF0985204.1"/>
    <property type="molecule type" value="Genomic_DNA"/>
</dbReference>
<dbReference type="InterPro" id="IPR037518">
    <property type="entry name" value="MPN"/>
</dbReference>
<dbReference type="GO" id="GO:0008237">
    <property type="term" value="F:metallopeptidase activity"/>
    <property type="evidence" value="ECO:0007669"/>
    <property type="project" value="UniProtKB-KW"/>
</dbReference>
<dbReference type="GO" id="GO:0006508">
    <property type="term" value="P:proteolysis"/>
    <property type="evidence" value="ECO:0007669"/>
    <property type="project" value="UniProtKB-KW"/>
</dbReference>
<dbReference type="VEuPathDB" id="AmoebaDB:FDP41_000243"/>
<evidence type="ECO:0000256" key="4">
    <source>
        <dbReference type="ARBA" id="ARBA00022790"/>
    </source>
</evidence>
<dbReference type="OMA" id="VKMKLFQ"/>
<dbReference type="SMART" id="SM00232">
    <property type="entry name" value="JAB_MPN"/>
    <property type="match status" value="1"/>
</dbReference>
<comment type="caution">
    <text evidence="10">The sequence shown here is derived from an EMBL/GenBank/DDBJ whole genome shotgun (WGS) entry which is preliminary data.</text>
</comment>
<keyword evidence="2" id="KW-0645">Protease</keyword>
<evidence type="ECO:0000256" key="5">
    <source>
        <dbReference type="ARBA" id="ARBA00022801"/>
    </source>
</evidence>
<dbReference type="Proteomes" id="UP000444721">
    <property type="component" value="Unassembled WGS sequence"/>
</dbReference>
<dbReference type="GO" id="GO:0046872">
    <property type="term" value="F:metal ion binding"/>
    <property type="evidence" value="ECO:0007669"/>
    <property type="project" value="UniProtKB-KW"/>
</dbReference>
<dbReference type="VEuPathDB" id="AmoebaDB:NF0060740"/>
<organism evidence="10 11">
    <name type="scientific">Naegleria fowleri</name>
    <name type="common">Brain eating amoeba</name>
    <dbReference type="NCBI Taxonomy" id="5763"/>
    <lineage>
        <taxon>Eukaryota</taxon>
        <taxon>Discoba</taxon>
        <taxon>Heterolobosea</taxon>
        <taxon>Tetramitia</taxon>
        <taxon>Eutetramitia</taxon>
        <taxon>Vahlkampfiidae</taxon>
        <taxon>Naegleria</taxon>
    </lineage>
</organism>
<dbReference type="CDD" id="cd08069">
    <property type="entry name" value="MPN_RPN11_CSN5"/>
    <property type="match status" value="1"/>
</dbReference>
<evidence type="ECO:0000313" key="10">
    <source>
        <dbReference type="EMBL" id="KAF0985204.1"/>
    </source>
</evidence>
<proteinExistence type="inferred from homology"/>
<name>A0A6A5CF34_NAEFO</name>
<feature type="region of interest" description="Disordered" evidence="8">
    <location>
        <begin position="281"/>
        <end position="300"/>
    </location>
</feature>
<keyword evidence="6" id="KW-0862">Zinc</keyword>
<evidence type="ECO:0000256" key="6">
    <source>
        <dbReference type="ARBA" id="ARBA00022833"/>
    </source>
</evidence>
<gene>
    <name evidence="10" type="ORF">FDP41_000243</name>
</gene>
<dbReference type="GO" id="GO:0008180">
    <property type="term" value="C:COP9 signalosome"/>
    <property type="evidence" value="ECO:0007669"/>
    <property type="project" value="UniProtKB-KW"/>
</dbReference>
<evidence type="ECO:0000256" key="8">
    <source>
        <dbReference type="SAM" id="MobiDB-lite"/>
    </source>
</evidence>
<keyword evidence="5" id="KW-0378">Hydrolase</keyword>
<evidence type="ECO:0000256" key="3">
    <source>
        <dbReference type="ARBA" id="ARBA00022723"/>
    </source>
</evidence>
<evidence type="ECO:0000256" key="7">
    <source>
        <dbReference type="ARBA" id="ARBA00023049"/>
    </source>
</evidence>
<keyword evidence="4" id="KW-0736">Signalosome</keyword>
<dbReference type="AlphaFoldDB" id="A0A6A5CF34"/>
<dbReference type="InterPro" id="IPR050242">
    <property type="entry name" value="JAMM_MPN+_peptidase_M67A"/>
</dbReference>
<sequence length="332" mass="37912">MLSGKDAQKQWEAENKIKELTDEQLYKYDEEKEQKIRQERPWERDPKYFKKVKISALALLKMAMHTTKGQPLEVMGLMQGKIDGDSFIVMDAFALPVEGTETRVNAGNEAIEYMGRYMDLSQLVGRSENVVGWYHSHPGYGCWLSGIDVNTQLTNQQYQDPFVAIVVDPVRTVSAGRVEIGAFRTYPEGYSPGASSSSEYQSIPMDKIEDYGVYHDKYYQLEIEFFKSSTDTKLLNVLWNKYWINILSSSAAIKNRNYTNDSINDIARKMDKAEHEIGRGGKMSGFMMEGKESKKKEETQLDKLTKDSIKLSTEVLQGIISQAVKDSLFNKH</sequence>
<dbReference type="Pfam" id="PF18323">
    <property type="entry name" value="CSN5_C"/>
    <property type="match status" value="1"/>
</dbReference>
<dbReference type="Gene3D" id="3.40.140.10">
    <property type="entry name" value="Cytidine Deaminase, domain 2"/>
    <property type="match status" value="1"/>
</dbReference>